<protein>
    <recommendedName>
        <fullName evidence="4">PGG domain-containing protein</fullName>
    </recommendedName>
</protein>
<evidence type="ECO:0000313" key="5">
    <source>
        <dbReference type="EMBL" id="BAT87234.1"/>
    </source>
</evidence>
<dbReference type="InterPro" id="IPR026961">
    <property type="entry name" value="PGG_dom"/>
</dbReference>
<proteinExistence type="predicted"/>
<comment type="subcellular location">
    <subcellularLocation>
        <location evidence="1">Cell membrane</location>
        <topology evidence="1">Peripheral membrane protein</topology>
        <orientation evidence="1">Cytoplasmic side</orientation>
    </subcellularLocation>
</comment>
<name>A0A0S3S340_PHAAN</name>
<dbReference type="FunFam" id="1.25.40.20:FF:000679">
    <property type="entry name" value="Uncharacterized protein"/>
    <property type="match status" value="1"/>
</dbReference>
<dbReference type="PANTHER" id="PTHR24177">
    <property type="entry name" value="CASKIN"/>
    <property type="match status" value="1"/>
</dbReference>
<feature type="region of interest" description="Disordered" evidence="2">
    <location>
        <begin position="370"/>
        <end position="399"/>
    </location>
</feature>
<feature type="compositionally biased region" description="Basic and acidic residues" evidence="2">
    <location>
        <begin position="375"/>
        <end position="399"/>
    </location>
</feature>
<keyword evidence="3" id="KW-0472">Membrane</keyword>
<feature type="transmembrane region" description="Helical" evidence="3">
    <location>
        <begin position="631"/>
        <end position="651"/>
    </location>
</feature>
<accession>A0A0S3S340</accession>
<keyword evidence="3" id="KW-1133">Transmembrane helix</keyword>
<dbReference type="SUPFAM" id="SSF48403">
    <property type="entry name" value="Ankyrin repeat"/>
    <property type="match status" value="1"/>
</dbReference>
<dbReference type="Pfam" id="PF12796">
    <property type="entry name" value="Ank_2"/>
    <property type="match status" value="2"/>
</dbReference>
<dbReference type="Proteomes" id="UP000291084">
    <property type="component" value="Chromosome 5"/>
</dbReference>
<dbReference type="InterPro" id="IPR002110">
    <property type="entry name" value="Ankyrin_rpt"/>
</dbReference>
<keyword evidence="3" id="KW-0812">Transmembrane</keyword>
<dbReference type="InterPro" id="IPR036770">
    <property type="entry name" value="Ankyrin_rpt-contain_sf"/>
</dbReference>
<dbReference type="EMBL" id="AP015038">
    <property type="protein sequence ID" value="BAT87234.1"/>
    <property type="molecule type" value="Genomic_DNA"/>
</dbReference>
<evidence type="ECO:0000256" key="2">
    <source>
        <dbReference type="SAM" id="MobiDB-lite"/>
    </source>
</evidence>
<dbReference type="PANTHER" id="PTHR24177:SF215">
    <property type="entry name" value="PGG DOMAIN-CONTAINING PROTEIN"/>
    <property type="match status" value="1"/>
</dbReference>
<gene>
    <name evidence="5" type="primary">Vigan.05G058200</name>
    <name evidence="5" type="ORF">VIGAN_05058200</name>
</gene>
<feature type="transmembrane region" description="Helical" evidence="3">
    <location>
        <begin position="585"/>
        <end position="610"/>
    </location>
</feature>
<dbReference type="SMART" id="SM00248">
    <property type="entry name" value="ANK"/>
    <property type="match status" value="5"/>
</dbReference>
<feature type="domain" description="PGG" evidence="4">
    <location>
        <begin position="540"/>
        <end position="650"/>
    </location>
</feature>
<evidence type="ECO:0000313" key="6">
    <source>
        <dbReference type="Proteomes" id="UP000291084"/>
    </source>
</evidence>
<feature type="transmembrane region" description="Helical" evidence="3">
    <location>
        <begin position="545"/>
        <end position="565"/>
    </location>
</feature>
<dbReference type="OrthoDB" id="1427171at2759"/>
<feature type="transmembrane region" description="Helical" evidence="3">
    <location>
        <begin position="663"/>
        <end position="687"/>
    </location>
</feature>
<dbReference type="AlphaFoldDB" id="A0A0S3S340"/>
<dbReference type="GO" id="GO:0005886">
    <property type="term" value="C:plasma membrane"/>
    <property type="evidence" value="ECO:0007669"/>
    <property type="project" value="UniProtKB-SubCell"/>
</dbReference>
<evidence type="ECO:0000259" key="4">
    <source>
        <dbReference type="Pfam" id="PF13962"/>
    </source>
</evidence>
<dbReference type="Pfam" id="PF13962">
    <property type="entry name" value="PGG"/>
    <property type="match status" value="1"/>
</dbReference>
<evidence type="ECO:0000256" key="1">
    <source>
        <dbReference type="ARBA" id="ARBA00004413"/>
    </source>
</evidence>
<feature type="region of interest" description="Disordered" evidence="2">
    <location>
        <begin position="273"/>
        <end position="303"/>
    </location>
</feature>
<keyword evidence="6" id="KW-1185">Reference proteome</keyword>
<feature type="compositionally biased region" description="Basic and acidic residues" evidence="2">
    <location>
        <begin position="278"/>
        <end position="301"/>
    </location>
</feature>
<evidence type="ECO:0000256" key="3">
    <source>
        <dbReference type="SAM" id="Phobius"/>
    </source>
</evidence>
<reference evidence="5 6" key="1">
    <citation type="journal article" date="2015" name="Sci. Rep.">
        <title>The power of single molecule real-time sequencing technology in the de novo assembly of a eukaryotic genome.</title>
        <authorList>
            <person name="Sakai H."/>
            <person name="Naito K."/>
            <person name="Ogiso-Tanaka E."/>
            <person name="Takahashi Y."/>
            <person name="Iseki K."/>
            <person name="Muto C."/>
            <person name="Satou K."/>
            <person name="Teruya K."/>
            <person name="Shiroma A."/>
            <person name="Shimoji M."/>
            <person name="Hirano T."/>
            <person name="Itoh T."/>
            <person name="Kaga A."/>
            <person name="Tomooka N."/>
        </authorList>
    </citation>
    <scope>NUCLEOTIDE SEQUENCE [LARGE SCALE GENOMIC DNA]</scope>
    <source>
        <strain evidence="6">cv. Shumari</strain>
    </source>
</reference>
<dbReference type="Gene3D" id="1.25.40.20">
    <property type="entry name" value="Ankyrin repeat-containing domain"/>
    <property type="match status" value="2"/>
</dbReference>
<organism evidence="5 6">
    <name type="scientific">Vigna angularis var. angularis</name>
    <dbReference type="NCBI Taxonomy" id="157739"/>
    <lineage>
        <taxon>Eukaryota</taxon>
        <taxon>Viridiplantae</taxon>
        <taxon>Streptophyta</taxon>
        <taxon>Embryophyta</taxon>
        <taxon>Tracheophyta</taxon>
        <taxon>Spermatophyta</taxon>
        <taxon>Magnoliopsida</taxon>
        <taxon>eudicotyledons</taxon>
        <taxon>Gunneridae</taxon>
        <taxon>Pentapetalae</taxon>
        <taxon>rosids</taxon>
        <taxon>fabids</taxon>
        <taxon>Fabales</taxon>
        <taxon>Fabaceae</taxon>
        <taxon>Papilionoideae</taxon>
        <taxon>50 kb inversion clade</taxon>
        <taxon>NPAAA clade</taxon>
        <taxon>indigoferoid/millettioid clade</taxon>
        <taxon>Phaseoleae</taxon>
        <taxon>Vigna</taxon>
    </lineage>
</organism>
<sequence>MNEEQAVRKKLEVTRQVALHIEKMKRPYILAKRYDWEGFRKFFNKHKDLLDKQIDLHHSTALHYAAHCGNPEMYREMIEWVGEGDIKRVLRLQDDMGNTPLHEVAFTGEVEMTKSILEHEEEAGSEQYLQLIEMRNNLGETPVYRAAALGKTDLLSFFLQDRQLDPNIHFHRTDKMSILHTAVIDQFFGTALWLLKRYDYLADQKEDNDLTTLQLLAKMPTMFKSQTQMGPFKNLTYLLLPTFQDYKYYSPSNGYTTKREDLESGRYNINAASSTQTQHEESMREGQKLENHKKGKTESPRTQRNLSAWSTAVFSLLWYSMWKLLAKEWKEIDKLWRKKEMHNLAKELVFLLAEKDYSWRNTTVAWDRTVSTGRSQHEEKPKEKKSEQEEEKKQEDARKPTTYTPLLMAACNGITEIVELIIHFHPHSIEHVSEDEQNILYMAVKHRQKEIYRILKKLKMVRSLAGKIDKDNNTVLHYTAQFQGGSQPGYAMQLQEELHWFDRIEKRLPYHYTVHKNLKNQTAKELFVKKHASLLKDAREWIKETAQSCSAVAVLVATVVFAAAYTVPGGTDDDGIPRFLHHPIFLVFTIMDIVALVGSLASVIMFLSILTSPCEMWDFRKSLPRKLMAGFALLFFSMATTMLAFSATILINIKLDGNTWTSTLTYCAAFFPVCIFALVQFPLFMAIKGCTRSVIRNLKKIIPRFMLKLVKRRKKLWDI</sequence>